<accession>A0A7C4HD39</accession>
<dbReference type="NCBIfam" id="NF011482">
    <property type="entry name" value="PRK14892.1"/>
    <property type="match status" value="1"/>
</dbReference>
<protein>
    <recommendedName>
        <fullName evidence="4">Transcription elongation factor</fullName>
    </recommendedName>
</protein>
<dbReference type="Pfam" id="PF05129">
    <property type="entry name" value="Zn_ribbon_Elf1"/>
    <property type="match status" value="1"/>
</dbReference>
<sequence length="94" mass="10972">MGRRRKKYKKIIRRLPKIPDIFQCPHCSNRTLTIRFDKTSDINVKKAVITCGSCGLYSTMEVPSLYEEVDVYARFIDYFINGNIVVEFKKTESS</sequence>
<evidence type="ECO:0008006" key="4">
    <source>
        <dbReference type="Google" id="ProtNLM"/>
    </source>
</evidence>
<dbReference type="EMBL" id="DTAN01000110">
    <property type="protein sequence ID" value="HGU65131.1"/>
    <property type="molecule type" value="Genomic_DNA"/>
</dbReference>
<gene>
    <name evidence="3" type="ORF">ENT92_02820</name>
    <name evidence="2" type="ORF">ENU14_01665</name>
</gene>
<comment type="caution">
    <text evidence="2">The sequence shown here is derived from an EMBL/GenBank/DDBJ whole genome shotgun (WGS) entry which is preliminary data.</text>
</comment>
<evidence type="ECO:0000313" key="3">
    <source>
        <dbReference type="EMBL" id="HGU65131.1"/>
    </source>
</evidence>
<name>A0A7C4HD39_STAMA</name>
<evidence type="ECO:0000313" key="2">
    <source>
        <dbReference type="EMBL" id="HGM58284.1"/>
    </source>
</evidence>
<dbReference type="SUPFAM" id="SSF57783">
    <property type="entry name" value="Zinc beta-ribbon"/>
    <property type="match status" value="1"/>
</dbReference>
<dbReference type="Gene3D" id="2.20.25.190">
    <property type="match status" value="1"/>
</dbReference>
<evidence type="ECO:0000256" key="1">
    <source>
        <dbReference type="ARBA" id="ARBA00022833"/>
    </source>
</evidence>
<dbReference type="InterPro" id="IPR007808">
    <property type="entry name" value="Elf1"/>
</dbReference>
<dbReference type="EMBL" id="DTBJ01000016">
    <property type="protein sequence ID" value="HGM58284.1"/>
    <property type="molecule type" value="Genomic_DNA"/>
</dbReference>
<dbReference type="InterPro" id="IPR038567">
    <property type="entry name" value="T_Elf1_sf"/>
</dbReference>
<keyword evidence="1" id="KW-0862">Zinc</keyword>
<organism evidence="2">
    <name type="scientific">Staphylothermus marinus</name>
    <dbReference type="NCBI Taxonomy" id="2280"/>
    <lineage>
        <taxon>Archaea</taxon>
        <taxon>Thermoproteota</taxon>
        <taxon>Thermoprotei</taxon>
        <taxon>Desulfurococcales</taxon>
        <taxon>Desulfurococcaceae</taxon>
        <taxon>Staphylothermus</taxon>
    </lineage>
</organism>
<dbReference type="AlphaFoldDB" id="A0A7C4HD39"/>
<reference evidence="2" key="1">
    <citation type="journal article" date="2020" name="mSystems">
        <title>Genome- and Community-Level Interaction Insights into Carbon Utilization and Element Cycling Functions of Hydrothermarchaeota in Hydrothermal Sediment.</title>
        <authorList>
            <person name="Zhou Z."/>
            <person name="Liu Y."/>
            <person name="Xu W."/>
            <person name="Pan J."/>
            <person name="Luo Z.H."/>
            <person name="Li M."/>
        </authorList>
    </citation>
    <scope>NUCLEOTIDE SEQUENCE [LARGE SCALE GENOMIC DNA]</scope>
    <source>
        <strain evidence="3">SpSt-622</strain>
        <strain evidence="2">SpSt-642</strain>
    </source>
</reference>
<proteinExistence type="predicted"/>